<organism evidence="1 2">
    <name type="scientific">Bauhinia variegata</name>
    <name type="common">Purple orchid tree</name>
    <name type="synonym">Phanera variegata</name>
    <dbReference type="NCBI Taxonomy" id="167791"/>
    <lineage>
        <taxon>Eukaryota</taxon>
        <taxon>Viridiplantae</taxon>
        <taxon>Streptophyta</taxon>
        <taxon>Embryophyta</taxon>
        <taxon>Tracheophyta</taxon>
        <taxon>Spermatophyta</taxon>
        <taxon>Magnoliopsida</taxon>
        <taxon>eudicotyledons</taxon>
        <taxon>Gunneridae</taxon>
        <taxon>Pentapetalae</taxon>
        <taxon>rosids</taxon>
        <taxon>fabids</taxon>
        <taxon>Fabales</taxon>
        <taxon>Fabaceae</taxon>
        <taxon>Cercidoideae</taxon>
        <taxon>Cercideae</taxon>
        <taxon>Bauhiniinae</taxon>
        <taxon>Bauhinia</taxon>
    </lineage>
</organism>
<keyword evidence="2" id="KW-1185">Reference proteome</keyword>
<name>A0ACB9PIC5_BAUVA</name>
<reference evidence="1 2" key="1">
    <citation type="journal article" date="2022" name="DNA Res.">
        <title>Chromosomal-level genome assembly of the orchid tree Bauhinia variegata (Leguminosae; Cercidoideae) supports the allotetraploid origin hypothesis of Bauhinia.</title>
        <authorList>
            <person name="Zhong Y."/>
            <person name="Chen Y."/>
            <person name="Zheng D."/>
            <person name="Pang J."/>
            <person name="Liu Y."/>
            <person name="Luo S."/>
            <person name="Meng S."/>
            <person name="Qian L."/>
            <person name="Wei D."/>
            <person name="Dai S."/>
            <person name="Zhou R."/>
        </authorList>
    </citation>
    <scope>NUCLEOTIDE SEQUENCE [LARGE SCALE GENOMIC DNA]</scope>
    <source>
        <strain evidence="1">BV-YZ2020</strain>
    </source>
</reference>
<proteinExistence type="predicted"/>
<evidence type="ECO:0000313" key="2">
    <source>
        <dbReference type="Proteomes" id="UP000828941"/>
    </source>
</evidence>
<gene>
    <name evidence="1" type="ORF">L6164_008969</name>
</gene>
<comment type="caution">
    <text evidence="1">The sequence shown here is derived from an EMBL/GenBank/DDBJ whole genome shotgun (WGS) entry which is preliminary data.</text>
</comment>
<sequence length="198" mass="21449">MAPSGKKKKIASLAQDPPAPAADGKGKQKTKEISQRVIASDAQTPPSSSANNKKKTEVKSTRKITHVHAVPFVWSFAINRSSFVIVVVVVVGLYSVSFLGEKVDGGQVARTWVTASAHIVTAVIGSGVLSLAWSLARLGWITGPIVLIVFAMITLFTSFLLLIVIDSQNGKRNYTYIQIVKTHLGKQKDEAFLNLFHH</sequence>
<protein>
    <submittedName>
        <fullName evidence="1">Uncharacterized protein</fullName>
    </submittedName>
</protein>
<accession>A0ACB9PIC5</accession>
<dbReference type="EMBL" id="CM039429">
    <property type="protein sequence ID" value="KAI4348221.1"/>
    <property type="molecule type" value="Genomic_DNA"/>
</dbReference>
<evidence type="ECO:0000313" key="1">
    <source>
        <dbReference type="EMBL" id="KAI4348221.1"/>
    </source>
</evidence>
<dbReference type="Proteomes" id="UP000828941">
    <property type="component" value="Chromosome 4"/>
</dbReference>